<dbReference type="EMBL" id="NFKM01000009">
    <property type="protein sequence ID" value="OUP60632.1"/>
    <property type="molecule type" value="Genomic_DNA"/>
</dbReference>
<evidence type="ECO:0000313" key="1">
    <source>
        <dbReference type="EMBL" id="OUP60632.1"/>
    </source>
</evidence>
<proteinExistence type="predicted"/>
<dbReference type="RefSeq" id="WP_022355791.1">
    <property type="nucleotide sequence ID" value="NZ_CABKSV010000125.1"/>
</dbReference>
<gene>
    <name evidence="1" type="ORF">B5F14_05855</name>
</gene>
<protein>
    <submittedName>
        <fullName evidence="1">Uncharacterized protein</fullName>
    </submittedName>
</protein>
<sequence>MKFLKFLLGVGVIGAAGAAIATKKSRDKKRQAELDEFLMPEDDTVIIDVPKKEPESLTKLEADLYALENEKENILPLTFIFSFENFEEANKFKNELTLRTITSTINDQDRFVEVIYNDVITHDAFTVLLNDFKEAMEKSQVTYQGYRYFAK</sequence>
<dbReference type="AlphaFoldDB" id="A0A1Y4M1V7"/>
<accession>A0A1Y4M1V7</accession>
<keyword evidence="2" id="KW-1185">Reference proteome</keyword>
<reference evidence="2" key="1">
    <citation type="submission" date="2017-04" db="EMBL/GenBank/DDBJ databases">
        <title>Function of individual gut microbiota members based on whole genome sequencing of pure cultures obtained from chicken caecum.</title>
        <authorList>
            <person name="Medvecky M."/>
            <person name="Cejkova D."/>
            <person name="Polansky O."/>
            <person name="Karasova D."/>
            <person name="Kubasova T."/>
            <person name="Cizek A."/>
            <person name="Rychlik I."/>
        </authorList>
    </citation>
    <scope>NUCLEOTIDE SEQUENCE [LARGE SCALE GENOMIC DNA]</scope>
    <source>
        <strain evidence="2">An178</strain>
    </source>
</reference>
<organism evidence="1 2">
    <name type="scientific">Faecalitalea cylindroides</name>
    <dbReference type="NCBI Taxonomy" id="39483"/>
    <lineage>
        <taxon>Bacteria</taxon>
        <taxon>Bacillati</taxon>
        <taxon>Bacillota</taxon>
        <taxon>Erysipelotrichia</taxon>
        <taxon>Erysipelotrichales</taxon>
        <taxon>Erysipelotrichaceae</taxon>
        <taxon>Faecalitalea</taxon>
    </lineage>
</organism>
<comment type="caution">
    <text evidence="1">The sequence shown here is derived from an EMBL/GenBank/DDBJ whole genome shotgun (WGS) entry which is preliminary data.</text>
</comment>
<name>A0A1Y4M1V7_9FIRM</name>
<evidence type="ECO:0000313" key="2">
    <source>
        <dbReference type="Proteomes" id="UP000195447"/>
    </source>
</evidence>
<dbReference type="Proteomes" id="UP000195447">
    <property type="component" value="Unassembled WGS sequence"/>
</dbReference>